<dbReference type="InParanoid" id="A0DXP8"/>
<evidence type="ECO:0000313" key="1">
    <source>
        <dbReference type="EMBL" id="CAK87815.1"/>
    </source>
</evidence>
<gene>
    <name evidence="1" type="ORF">GSPATT00021439001</name>
</gene>
<name>A0DXP8_PARTE</name>
<keyword evidence="2" id="KW-1185">Reference proteome</keyword>
<dbReference type="Proteomes" id="UP000000600">
    <property type="component" value="Unassembled WGS sequence"/>
</dbReference>
<reference evidence="1 2" key="1">
    <citation type="journal article" date="2006" name="Nature">
        <title>Global trends of whole-genome duplications revealed by the ciliate Paramecium tetraurelia.</title>
        <authorList>
            <consortium name="Genoscope"/>
            <person name="Aury J.-M."/>
            <person name="Jaillon O."/>
            <person name="Duret L."/>
            <person name="Noel B."/>
            <person name="Jubin C."/>
            <person name="Porcel B.M."/>
            <person name="Segurens B."/>
            <person name="Daubin V."/>
            <person name="Anthouard V."/>
            <person name="Aiach N."/>
            <person name="Arnaiz O."/>
            <person name="Billaut A."/>
            <person name="Beisson J."/>
            <person name="Blanc I."/>
            <person name="Bouhouche K."/>
            <person name="Camara F."/>
            <person name="Duharcourt S."/>
            <person name="Guigo R."/>
            <person name="Gogendeau D."/>
            <person name="Katinka M."/>
            <person name="Keller A.-M."/>
            <person name="Kissmehl R."/>
            <person name="Klotz C."/>
            <person name="Koll F."/>
            <person name="Le Moue A."/>
            <person name="Lepere C."/>
            <person name="Malinsky S."/>
            <person name="Nowacki M."/>
            <person name="Nowak J.K."/>
            <person name="Plattner H."/>
            <person name="Poulain J."/>
            <person name="Ruiz F."/>
            <person name="Serrano V."/>
            <person name="Zagulski M."/>
            <person name="Dessen P."/>
            <person name="Betermier M."/>
            <person name="Weissenbach J."/>
            <person name="Scarpelli C."/>
            <person name="Schachter V."/>
            <person name="Sperling L."/>
            <person name="Meyer E."/>
            <person name="Cohen J."/>
            <person name="Wincker P."/>
        </authorList>
    </citation>
    <scope>NUCLEOTIDE SEQUENCE [LARGE SCALE GENOMIC DNA]</scope>
    <source>
        <strain evidence="1 2">Stock d4-2</strain>
    </source>
</reference>
<organism evidence="1 2">
    <name type="scientific">Paramecium tetraurelia</name>
    <dbReference type="NCBI Taxonomy" id="5888"/>
    <lineage>
        <taxon>Eukaryota</taxon>
        <taxon>Sar</taxon>
        <taxon>Alveolata</taxon>
        <taxon>Ciliophora</taxon>
        <taxon>Intramacronucleata</taxon>
        <taxon>Oligohymenophorea</taxon>
        <taxon>Peniculida</taxon>
        <taxon>Parameciidae</taxon>
        <taxon>Paramecium</taxon>
    </lineage>
</organism>
<dbReference type="RefSeq" id="XP_001455212.1">
    <property type="nucleotide sequence ID" value="XM_001455175.1"/>
</dbReference>
<dbReference type="KEGG" id="ptm:GSPATT00021439001"/>
<sequence>MQQHEELGFGQVLSIEIAKIGDYKNMFGTKALTLVLVHFVSLMSFSLKFEKNQGYAYFTDVKVEVIVVFKCLHTASGFIVHTDLHLGFDTVLGFVWLSTVDVVLAISESEQDNDVEEQIQEIAHGVVDGN</sequence>
<dbReference type="AlphaFoldDB" id="A0DXP8"/>
<dbReference type="HOGENOM" id="CLU_1942179_0_0_1"/>
<accession>A0DXP8</accession>
<proteinExistence type="predicted"/>
<protein>
    <submittedName>
        <fullName evidence="1">Uncharacterized protein</fullName>
    </submittedName>
</protein>
<evidence type="ECO:0000313" key="2">
    <source>
        <dbReference type="Proteomes" id="UP000000600"/>
    </source>
</evidence>
<dbReference type="GeneID" id="5040997"/>
<dbReference type="EMBL" id="CT868640">
    <property type="protein sequence ID" value="CAK87815.1"/>
    <property type="molecule type" value="Genomic_DNA"/>
</dbReference>